<dbReference type="Proteomes" id="UP000004994">
    <property type="component" value="Chromosome 1"/>
</dbReference>
<accession>A0A3Q7EM69</accession>
<dbReference type="EnsemblPlants" id="Solyc01g095305.1.1">
    <property type="protein sequence ID" value="Solyc01g095305.1.1"/>
    <property type="gene ID" value="Solyc01g095305.1"/>
</dbReference>
<keyword evidence="2" id="KW-1185">Reference proteome</keyword>
<dbReference type="AlphaFoldDB" id="A0A3Q7EM69"/>
<reference evidence="1" key="2">
    <citation type="submission" date="2019-01" db="UniProtKB">
        <authorList>
            <consortium name="EnsemblPlants"/>
        </authorList>
    </citation>
    <scope>IDENTIFICATION</scope>
    <source>
        <strain evidence="1">cv. Heinz 1706</strain>
    </source>
</reference>
<sequence>MAKQTNQIEKKKRFSEQFYKERKRSLSTEEVGLVERFVLEIELFGFCGTDWTELLFFLNCYKYGPLFPSCYFTLILRVILYTHKREA</sequence>
<evidence type="ECO:0000313" key="1">
    <source>
        <dbReference type="EnsemblPlants" id="Solyc01g095305.1.1"/>
    </source>
</evidence>
<protein>
    <submittedName>
        <fullName evidence="1">Uncharacterized protein</fullName>
    </submittedName>
</protein>
<name>A0A3Q7EM69_SOLLC</name>
<dbReference type="InParanoid" id="A0A3Q7EM69"/>
<evidence type="ECO:0000313" key="2">
    <source>
        <dbReference type="Proteomes" id="UP000004994"/>
    </source>
</evidence>
<dbReference type="Gramene" id="Solyc01g095305.1.1">
    <property type="protein sequence ID" value="Solyc01g095305.1.1"/>
    <property type="gene ID" value="Solyc01g095305.1"/>
</dbReference>
<reference evidence="1" key="1">
    <citation type="journal article" date="2012" name="Nature">
        <title>The tomato genome sequence provides insights into fleshy fruit evolution.</title>
        <authorList>
            <consortium name="Tomato Genome Consortium"/>
        </authorList>
    </citation>
    <scope>NUCLEOTIDE SEQUENCE [LARGE SCALE GENOMIC DNA]</scope>
    <source>
        <strain evidence="1">cv. Heinz 1706</strain>
    </source>
</reference>
<organism evidence="1">
    <name type="scientific">Solanum lycopersicum</name>
    <name type="common">Tomato</name>
    <name type="synonym">Lycopersicon esculentum</name>
    <dbReference type="NCBI Taxonomy" id="4081"/>
    <lineage>
        <taxon>Eukaryota</taxon>
        <taxon>Viridiplantae</taxon>
        <taxon>Streptophyta</taxon>
        <taxon>Embryophyta</taxon>
        <taxon>Tracheophyta</taxon>
        <taxon>Spermatophyta</taxon>
        <taxon>Magnoliopsida</taxon>
        <taxon>eudicotyledons</taxon>
        <taxon>Gunneridae</taxon>
        <taxon>Pentapetalae</taxon>
        <taxon>asterids</taxon>
        <taxon>lamiids</taxon>
        <taxon>Solanales</taxon>
        <taxon>Solanaceae</taxon>
        <taxon>Solanoideae</taxon>
        <taxon>Solaneae</taxon>
        <taxon>Solanum</taxon>
        <taxon>Solanum subgen. Lycopersicon</taxon>
    </lineage>
</organism>
<proteinExistence type="predicted"/>